<dbReference type="Gene3D" id="3.40.1280.10">
    <property type="match status" value="1"/>
</dbReference>
<dbReference type="GO" id="GO:0003723">
    <property type="term" value="F:RNA binding"/>
    <property type="evidence" value="ECO:0007669"/>
    <property type="project" value="InterPro"/>
</dbReference>
<keyword evidence="2 5" id="KW-0489">Methyltransferase</keyword>
<sequence length="261" mass="28848">MITSLQNPLLKEMRKLHLAKYRREQGLLLLEGTHIIVSALGVHYPLVNVFCTNKWQLRYPEVWEKLQVCSERAVIVSEEVMKAIATTVNPDGVVASALWKNTPPPPLININSILLLERLQDPGNLGTIIRTAAAANVDGLWLSGDSVDLYNPKVIRAAAGEWFRLPMGVSEDLKALITNYQDQKVQVVATRPVATKTYWEIDFTRPSLILLGNEGAGLSDELISIADEQVTIPLGAGVESLNVAIASALLLFEIKRQKKSF</sequence>
<dbReference type="EMBL" id="JADQBC010000020">
    <property type="protein sequence ID" value="MBR8827110.1"/>
    <property type="molecule type" value="Genomic_DNA"/>
</dbReference>
<accession>A0A941JUM5</accession>
<dbReference type="Pfam" id="PF00588">
    <property type="entry name" value="SpoU_methylase"/>
    <property type="match status" value="1"/>
</dbReference>
<gene>
    <name evidence="5" type="ORF">DSM107014_04255</name>
</gene>
<comment type="caution">
    <text evidence="5">The sequence shown here is derived from an EMBL/GenBank/DDBJ whole genome shotgun (WGS) entry which is preliminary data.</text>
</comment>
<dbReference type="PANTHER" id="PTHR43191:SF2">
    <property type="entry name" value="RRNA METHYLTRANSFERASE 3, MITOCHONDRIAL"/>
    <property type="match status" value="1"/>
</dbReference>
<dbReference type="Proteomes" id="UP000767446">
    <property type="component" value="Unassembled WGS sequence"/>
</dbReference>
<dbReference type="InterPro" id="IPR001537">
    <property type="entry name" value="SpoU_MeTrfase"/>
</dbReference>
<evidence type="ECO:0000259" key="4">
    <source>
        <dbReference type="SMART" id="SM00967"/>
    </source>
</evidence>
<evidence type="ECO:0000313" key="5">
    <source>
        <dbReference type="EMBL" id="MBR8827110.1"/>
    </source>
</evidence>
<protein>
    <submittedName>
        <fullName evidence="5">RNA methyltransferase</fullName>
    </submittedName>
</protein>
<comment type="similarity">
    <text evidence="1">Belongs to the class IV-like SAM-binding methyltransferase superfamily. RNA methyltransferase TrmH family.</text>
</comment>
<dbReference type="SUPFAM" id="SSF55315">
    <property type="entry name" value="L30e-like"/>
    <property type="match status" value="1"/>
</dbReference>
<dbReference type="InterPro" id="IPR029026">
    <property type="entry name" value="tRNA_m1G_MTases_N"/>
</dbReference>
<evidence type="ECO:0000256" key="3">
    <source>
        <dbReference type="ARBA" id="ARBA00022679"/>
    </source>
</evidence>
<dbReference type="InterPro" id="IPR051259">
    <property type="entry name" value="rRNA_Methyltransferase"/>
</dbReference>
<organism evidence="5 6">
    <name type="scientific">Gomphosphaeria aponina SAG 52.96 = DSM 107014</name>
    <dbReference type="NCBI Taxonomy" id="1521640"/>
    <lineage>
        <taxon>Bacteria</taxon>
        <taxon>Bacillati</taxon>
        <taxon>Cyanobacteriota</taxon>
        <taxon>Cyanophyceae</taxon>
        <taxon>Oscillatoriophycideae</taxon>
        <taxon>Chroococcales</taxon>
        <taxon>Gomphosphaeriaceae</taxon>
        <taxon>Gomphosphaeria</taxon>
    </lineage>
</organism>
<evidence type="ECO:0000256" key="2">
    <source>
        <dbReference type="ARBA" id="ARBA00022603"/>
    </source>
</evidence>
<dbReference type="PANTHER" id="PTHR43191">
    <property type="entry name" value="RRNA METHYLTRANSFERASE 3"/>
    <property type="match status" value="1"/>
</dbReference>
<dbReference type="GO" id="GO:0005737">
    <property type="term" value="C:cytoplasm"/>
    <property type="evidence" value="ECO:0007669"/>
    <property type="project" value="UniProtKB-ARBA"/>
</dbReference>
<dbReference type="AlphaFoldDB" id="A0A941JUM5"/>
<name>A0A941JUM5_9CHRO</name>
<proteinExistence type="inferred from homology"/>
<dbReference type="InterPro" id="IPR029028">
    <property type="entry name" value="Alpha/beta_knot_MTases"/>
</dbReference>
<dbReference type="InterPro" id="IPR013123">
    <property type="entry name" value="SpoU_subst-bd"/>
</dbReference>
<dbReference type="Gene3D" id="3.30.1330.30">
    <property type="match status" value="1"/>
</dbReference>
<dbReference type="CDD" id="cd18095">
    <property type="entry name" value="SpoU-like_rRNA-MTase"/>
    <property type="match status" value="1"/>
</dbReference>
<evidence type="ECO:0000256" key="1">
    <source>
        <dbReference type="ARBA" id="ARBA00007228"/>
    </source>
</evidence>
<dbReference type="SMART" id="SM00967">
    <property type="entry name" value="SpoU_sub_bind"/>
    <property type="match status" value="1"/>
</dbReference>
<dbReference type="InterPro" id="IPR029064">
    <property type="entry name" value="Ribosomal_eL30-like_sf"/>
</dbReference>
<dbReference type="InterPro" id="IPR053888">
    <property type="entry name" value="MRM3-like_sub_bind"/>
</dbReference>
<dbReference type="Pfam" id="PF22435">
    <property type="entry name" value="MRM3-like_sub_bind"/>
    <property type="match status" value="1"/>
</dbReference>
<evidence type="ECO:0000313" key="6">
    <source>
        <dbReference type="Proteomes" id="UP000767446"/>
    </source>
</evidence>
<feature type="domain" description="RNA 2-O ribose methyltransferase substrate binding" evidence="4">
    <location>
        <begin position="29"/>
        <end position="103"/>
    </location>
</feature>
<reference evidence="5" key="1">
    <citation type="submission" date="2021-02" db="EMBL/GenBank/DDBJ databases">
        <title>Metagenome analyses of Stigonema ocellatum DSM 106950, Chlorogloea purpurea SAG 13.99 and Gomphosphaeria aponina DSM 107014.</title>
        <authorList>
            <person name="Marter P."/>
            <person name="Huang S."/>
        </authorList>
    </citation>
    <scope>NUCLEOTIDE SEQUENCE</scope>
    <source>
        <strain evidence="5">JP213</strain>
    </source>
</reference>
<dbReference type="GO" id="GO:0008173">
    <property type="term" value="F:RNA methyltransferase activity"/>
    <property type="evidence" value="ECO:0007669"/>
    <property type="project" value="InterPro"/>
</dbReference>
<dbReference type="GO" id="GO:0006396">
    <property type="term" value="P:RNA processing"/>
    <property type="evidence" value="ECO:0007669"/>
    <property type="project" value="InterPro"/>
</dbReference>
<keyword evidence="3" id="KW-0808">Transferase</keyword>
<dbReference type="SUPFAM" id="SSF75217">
    <property type="entry name" value="alpha/beta knot"/>
    <property type="match status" value="1"/>
</dbReference>
<dbReference type="GO" id="GO:0032259">
    <property type="term" value="P:methylation"/>
    <property type="evidence" value="ECO:0007669"/>
    <property type="project" value="UniProtKB-KW"/>
</dbReference>